<feature type="compositionally biased region" description="Basic and acidic residues" evidence="1">
    <location>
        <begin position="29"/>
        <end position="43"/>
    </location>
</feature>
<evidence type="ECO:0000313" key="2">
    <source>
        <dbReference type="EMBL" id="GJT38998.1"/>
    </source>
</evidence>
<feature type="region of interest" description="Disordered" evidence="1">
    <location>
        <begin position="1"/>
        <end position="71"/>
    </location>
</feature>
<protein>
    <submittedName>
        <fullName evidence="2">Uncharacterized protein</fullName>
    </submittedName>
</protein>
<sequence>MLNNKGDVKAITTRSGVSYNGPQISSPPKETENEPEVTRKRDANQGGPKTSNRGVIGKRERDPKKDGFKVEEDLKVLEEHLVDHQERD</sequence>
<reference evidence="2" key="2">
    <citation type="submission" date="2022-01" db="EMBL/GenBank/DDBJ databases">
        <authorList>
            <person name="Yamashiro T."/>
            <person name="Shiraishi A."/>
            <person name="Satake H."/>
            <person name="Nakayama K."/>
        </authorList>
    </citation>
    <scope>NUCLEOTIDE SEQUENCE</scope>
</reference>
<dbReference type="EMBL" id="BQNB010015350">
    <property type="protein sequence ID" value="GJT38998.1"/>
    <property type="molecule type" value="Genomic_DNA"/>
</dbReference>
<feature type="compositionally biased region" description="Polar residues" evidence="1">
    <location>
        <begin position="12"/>
        <end position="28"/>
    </location>
</feature>
<name>A0ABQ5DL29_9ASTR</name>
<accession>A0ABQ5DL29</accession>
<keyword evidence="3" id="KW-1185">Reference proteome</keyword>
<proteinExistence type="predicted"/>
<organism evidence="2 3">
    <name type="scientific">Tanacetum coccineum</name>
    <dbReference type="NCBI Taxonomy" id="301880"/>
    <lineage>
        <taxon>Eukaryota</taxon>
        <taxon>Viridiplantae</taxon>
        <taxon>Streptophyta</taxon>
        <taxon>Embryophyta</taxon>
        <taxon>Tracheophyta</taxon>
        <taxon>Spermatophyta</taxon>
        <taxon>Magnoliopsida</taxon>
        <taxon>eudicotyledons</taxon>
        <taxon>Gunneridae</taxon>
        <taxon>Pentapetalae</taxon>
        <taxon>asterids</taxon>
        <taxon>campanulids</taxon>
        <taxon>Asterales</taxon>
        <taxon>Asteraceae</taxon>
        <taxon>Asteroideae</taxon>
        <taxon>Anthemideae</taxon>
        <taxon>Anthemidinae</taxon>
        <taxon>Tanacetum</taxon>
    </lineage>
</organism>
<evidence type="ECO:0000313" key="3">
    <source>
        <dbReference type="Proteomes" id="UP001151760"/>
    </source>
</evidence>
<evidence type="ECO:0000256" key="1">
    <source>
        <dbReference type="SAM" id="MobiDB-lite"/>
    </source>
</evidence>
<reference evidence="2" key="1">
    <citation type="journal article" date="2022" name="Int. J. Mol. Sci.">
        <title>Draft Genome of Tanacetum Coccineum: Genomic Comparison of Closely Related Tanacetum-Family Plants.</title>
        <authorList>
            <person name="Yamashiro T."/>
            <person name="Shiraishi A."/>
            <person name="Nakayama K."/>
            <person name="Satake H."/>
        </authorList>
    </citation>
    <scope>NUCLEOTIDE SEQUENCE</scope>
</reference>
<dbReference type="Proteomes" id="UP001151760">
    <property type="component" value="Unassembled WGS sequence"/>
</dbReference>
<gene>
    <name evidence="2" type="ORF">Tco_0938863</name>
</gene>
<comment type="caution">
    <text evidence="2">The sequence shown here is derived from an EMBL/GenBank/DDBJ whole genome shotgun (WGS) entry which is preliminary data.</text>
</comment>
<feature type="compositionally biased region" description="Basic and acidic residues" evidence="1">
    <location>
        <begin position="57"/>
        <end position="71"/>
    </location>
</feature>